<protein>
    <submittedName>
        <fullName evidence="1">Uncharacterized protein</fullName>
    </submittedName>
</protein>
<gene>
    <name evidence="1" type="ORF">SAMN05444920_14925</name>
</gene>
<name>A0A1H6F4J2_9ACTN</name>
<reference evidence="1 2" key="1">
    <citation type="submission" date="2016-10" db="EMBL/GenBank/DDBJ databases">
        <authorList>
            <person name="de Groot N.N."/>
        </authorList>
    </citation>
    <scope>NUCLEOTIDE SEQUENCE [LARGE SCALE GENOMIC DNA]</scope>
    <source>
        <strain evidence="1 2">CGMCC 4.7037</strain>
    </source>
</reference>
<proteinExistence type="predicted"/>
<dbReference type="Proteomes" id="UP000236732">
    <property type="component" value="Unassembled WGS sequence"/>
</dbReference>
<feature type="non-terminal residue" evidence="1">
    <location>
        <position position="131"/>
    </location>
</feature>
<dbReference type="EMBL" id="FNVT01000049">
    <property type="protein sequence ID" value="SEH03955.1"/>
    <property type="molecule type" value="Genomic_DNA"/>
</dbReference>
<keyword evidence="2" id="KW-1185">Reference proteome</keyword>
<accession>A0A1H6F4J2</accession>
<evidence type="ECO:0000313" key="1">
    <source>
        <dbReference type="EMBL" id="SEH03955.1"/>
    </source>
</evidence>
<evidence type="ECO:0000313" key="2">
    <source>
        <dbReference type="Proteomes" id="UP000236732"/>
    </source>
</evidence>
<organism evidence="1 2">
    <name type="scientific">Nonomuraea solani</name>
    <dbReference type="NCBI Taxonomy" id="1144553"/>
    <lineage>
        <taxon>Bacteria</taxon>
        <taxon>Bacillati</taxon>
        <taxon>Actinomycetota</taxon>
        <taxon>Actinomycetes</taxon>
        <taxon>Streptosporangiales</taxon>
        <taxon>Streptosporangiaceae</taxon>
        <taxon>Nonomuraea</taxon>
    </lineage>
</organism>
<dbReference type="AlphaFoldDB" id="A0A1H6F4J2"/>
<sequence length="131" mass="14666">MTPYDTALRADCFATSRKLFDLLLAELADPVTGGLPHAELEIWCEQRGRRPVRQLLQDHLDLRADREEARLTAAHPPGRLEKGHHRLLATVVGTVMVRRCALRAPGRRNQYPADEALALPVGRHSHGLARL</sequence>